<sequence>MAGWVMWMLAAGVLVVLELFSTTFYLLMVAIGLAAGGIAALAGLDIEWQLLIAAIVAVIATYILRRSRFGRRVRVRAERDPNVNLDIGQSLMVDQWQHEGGTAGVADLYTARVKYRGAMWDVELVPSAVAQSGLYVIHEVRGSRLIVGNAPDKH</sequence>
<feature type="transmembrane region" description="Helical" evidence="1">
    <location>
        <begin position="46"/>
        <end position="64"/>
    </location>
</feature>
<dbReference type="EMBL" id="CP013235">
    <property type="protein sequence ID" value="AMP10820.1"/>
    <property type="molecule type" value="Genomic_DNA"/>
</dbReference>
<dbReference type="RefSeq" id="WP_061537322.1">
    <property type="nucleotide sequence ID" value="NZ_CP013235.1"/>
</dbReference>
<evidence type="ECO:0000313" key="3">
    <source>
        <dbReference type="Proteomes" id="UP000071778"/>
    </source>
</evidence>
<dbReference type="AlphaFoldDB" id="A0A127QL96"/>
<protein>
    <submittedName>
        <fullName evidence="2">NfeD-like C-terminal, partner-binding family protein</fullName>
    </submittedName>
</protein>
<feature type="transmembrane region" description="Helical" evidence="1">
    <location>
        <begin position="7"/>
        <end position="40"/>
    </location>
</feature>
<name>A0A127QL96_9BURK</name>
<reference evidence="2 3" key="1">
    <citation type="submission" date="2015-11" db="EMBL/GenBank/DDBJ databases">
        <title>Exploring the genomic traits of fungus-feeding bacterial genus Collimonas.</title>
        <authorList>
            <person name="Song C."/>
            <person name="Schmidt R."/>
            <person name="de Jager V."/>
            <person name="Krzyzanowska D."/>
            <person name="Jongedijk E."/>
            <person name="Cankar K."/>
            <person name="Beekwilder J."/>
            <person name="van Veen A."/>
            <person name="de Boer W."/>
            <person name="van Veen J.A."/>
            <person name="Garbeva P."/>
        </authorList>
    </citation>
    <scope>NUCLEOTIDE SEQUENCE [LARGE SCALE GENOMIC DNA]</scope>
    <source>
        <strain evidence="2 3">Ter282</strain>
    </source>
</reference>
<dbReference type="Proteomes" id="UP000071778">
    <property type="component" value="Chromosome"/>
</dbReference>
<keyword evidence="3" id="KW-1185">Reference proteome</keyword>
<keyword evidence="1" id="KW-0472">Membrane</keyword>
<evidence type="ECO:0000256" key="1">
    <source>
        <dbReference type="SAM" id="Phobius"/>
    </source>
</evidence>
<proteinExistence type="predicted"/>
<evidence type="ECO:0000313" key="2">
    <source>
        <dbReference type="EMBL" id="AMP10820.1"/>
    </source>
</evidence>
<gene>
    <name evidence="2" type="ORF">CAter282_3112</name>
</gene>
<accession>A0A127QL96</accession>
<keyword evidence="1" id="KW-0812">Transmembrane</keyword>
<keyword evidence="1" id="KW-1133">Transmembrane helix</keyword>
<dbReference type="PATRIC" id="fig|279058.18.peg.3064"/>
<organism evidence="2 3">
    <name type="scientific">Collimonas arenae</name>
    <dbReference type="NCBI Taxonomy" id="279058"/>
    <lineage>
        <taxon>Bacteria</taxon>
        <taxon>Pseudomonadati</taxon>
        <taxon>Pseudomonadota</taxon>
        <taxon>Betaproteobacteria</taxon>
        <taxon>Burkholderiales</taxon>
        <taxon>Oxalobacteraceae</taxon>
        <taxon>Collimonas</taxon>
    </lineage>
</organism>